<evidence type="ECO:0000256" key="7">
    <source>
        <dbReference type="HAMAP-Rule" id="MF_00108"/>
    </source>
</evidence>
<dbReference type="FunFam" id="3.90.550.10:FF:000003">
    <property type="entry name" value="2-C-methyl-D-erythritol 4-phosphate cytidylyltransferase"/>
    <property type="match status" value="1"/>
</dbReference>
<dbReference type="UniPathway" id="UPA00056">
    <property type="reaction ID" value="UER00093"/>
</dbReference>
<dbReference type="InterPro" id="IPR050088">
    <property type="entry name" value="IspD/TarI_cytidylyltransf_bact"/>
</dbReference>
<proteinExistence type="inferred from homology"/>
<reference evidence="8 9" key="1">
    <citation type="submission" date="2020-08" db="EMBL/GenBank/DDBJ databases">
        <title>Whole genome shotgun sequence of Actinocatenispora thailandica NBRC 105041.</title>
        <authorList>
            <person name="Komaki H."/>
            <person name="Tamura T."/>
        </authorList>
    </citation>
    <scope>NUCLEOTIDE SEQUENCE [LARGE SCALE GENOMIC DNA]</scope>
    <source>
        <strain evidence="8 9">NBRC 105041</strain>
    </source>
</reference>
<dbReference type="NCBIfam" id="TIGR00453">
    <property type="entry name" value="ispD"/>
    <property type="match status" value="1"/>
</dbReference>
<dbReference type="EMBL" id="AP023355">
    <property type="protein sequence ID" value="BCJ38095.1"/>
    <property type="molecule type" value="Genomic_DNA"/>
</dbReference>
<organism evidence="8 9">
    <name type="scientific">Actinocatenispora thailandica</name>
    <dbReference type="NCBI Taxonomy" id="227318"/>
    <lineage>
        <taxon>Bacteria</taxon>
        <taxon>Bacillati</taxon>
        <taxon>Actinomycetota</taxon>
        <taxon>Actinomycetes</taxon>
        <taxon>Micromonosporales</taxon>
        <taxon>Micromonosporaceae</taxon>
        <taxon>Actinocatenispora</taxon>
    </lineage>
</organism>
<dbReference type="Pfam" id="PF01128">
    <property type="entry name" value="IspD"/>
    <property type="match status" value="1"/>
</dbReference>
<comment type="pathway">
    <text evidence="2 7">Isoprenoid biosynthesis; isopentenyl diphosphate biosynthesis via DXP pathway; isopentenyl diphosphate from 1-deoxy-D-xylulose 5-phosphate: step 2/6.</text>
</comment>
<dbReference type="PANTHER" id="PTHR32125">
    <property type="entry name" value="2-C-METHYL-D-ERYTHRITOL 4-PHOSPHATE CYTIDYLYLTRANSFERASE, CHLOROPLASTIC"/>
    <property type="match status" value="1"/>
</dbReference>
<dbReference type="AlphaFoldDB" id="A0A7R7DUL0"/>
<dbReference type="SUPFAM" id="SSF53448">
    <property type="entry name" value="Nucleotide-diphospho-sugar transferases"/>
    <property type="match status" value="1"/>
</dbReference>
<dbReference type="InterPro" id="IPR034683">
    <property type="entry name" value="IspD/TarI"/>
</dbReference>
<comment type="catalytic activity">
    <reaction evidence="1 7">
        <text>2-C-methyl-D-erythritol 4-phosphate + CTP + H(+) = 4-CDP-2-C-methyl-D-erythritol + diphosphate</text>
        <dbReference type="Rhea" id="RHEA:13429"/>
        <dbReference type="ChEBI" id="CHEBI:15378"/>
        <dbReference type="ChEBI" id="CHEBI:33019"/>
        <dbReference type="ChEBI" id="CHEBI:37563"/>
        <dbReference type="ChEBI" id="CHEBI:57823"/>
        <dbReference type="ChEBI" id="CHEBI:58262"/>
        <dbReference type="EC" id="2.7.7.60"/>
    </reaction>
</comment>
<dbReference type="PANTHER" id="PTHR32125:SF4">
    <property type="entry name" value="2-C-METHYL-D-ERYTHRITOL 4-PHOSPHATE CYTIDYLYLTRANSFERASE, CHLOROPLASTIC"/>
    <property type="match status" value="1"/>
</dbReference>
<dbReference type="PROSITE" id="PS01295">
    <property type="entry name" value="ISPD"/>
    <property type="match status" value="1"/>
</dbReference>
<evidence type="ECO:0000256" key="6">
    <source>
        <dbReference type="ARBA" id="ARBA00023229"/>
    </source>
</evidence>
<keyword evidence="5 7" id="KW-0548">Nucleotidyltransferase</keyword>
<gene>
    <name evidence="7 8" type="primary">ispD</name>
    <name evidence="8" type="ORF">Athai_55980</name>
</gene>
<dbReference type="InterPro" id="IPR018294">
    <property type="entry name" value="ISPD_synthase_CS"/>
</dbReference>
<evidence type="ECO:0000313" key="8">
    <source>
        <dbReference type="EMBL" id="BCJ38095.1"/>
    </source>
</evidence>
<dbReference type="GO" id="GO:0050518">
    <property type="term" value="F:2-C-methyl-D-erythritol 4-phosphate cytidylyltransferase activity"/>
    <property type="evidence" value="ECO:0007669"/>
    <property type="project" value="UniProtKB-UniRule"/>
</dbReference>
<evidence type="ECO:0000256" key="5">
    <source>
        <dbReference type="ARBA" id="ARBA00022695"/>
    </source>
</evidence>
<feature type="site" description="Transition state stabilizer" evidence="7">
    <location>
        <position position="36"/>
    </location>
</feature>
<dbReference type="HAMAP" id="MF_00108">
    <property type="entry name" value="IspD"/>
    <property type="match status" value="1"/>
</dbReference>
<dbReference type="CDD" id="cd02516">
    <property type="entry name" value="CDP-ME_synthetase"/>
    <property type="match status" value="1"/>
</dbReference>
<keyword evidence="9" id="KW-1185">Reference proteome</keyword>
<accession>A0A7R7DUL0</accession>
<dbReference type="InterPro" id="IPR001228">
    <property type="entry name" value="IspD"/>
</dbReference>
<comment type="similarity">
    <text evidence="3 7">Belongs to the IspD/TarI cytidylyltransferase family. IspD subfamily.</text>
</comment>
<feature type="site" description="Positions MEP for the nucleophilic attack" evidence="7">
    <location>
        <position position="225"/>
    </location>
</feature>
<feature type="site" description="Positions MEP for the nucleophilic attack" evidence="7">
    <location>
        <position position="171"/>
    </location>
</feature>
<name>A0A7R7DUL0_9ACTN</name>
<keyword evidence="6 7" id="KW-0414">Isoprene biosynthesis</keyword>
<keyword evidence="4 7" id="KW-0808">Transferase</keyword>
<protein>
    <recommendedName>
        <fullName evidence="7">2-C-methyl-D-erythritol 4-phosphate cytidylyltransferase</fullName>
        <ecNumber evidence="7">2.7.7.60</ecNumber>
    </recommendedName>
    <alternativeName>
        <fullName evidence="7">4-diphosphocytidyl-2C-methyl-D-erythritol synthase</fullName>
    </alternativeName>
    <alternativeName>
        <fullName evidence="7">MEP cytidylyltransferase</fullName>
        <shortName evidence="7">MCT</shortName>
    </alternativeName>
</protein>
<dbReference type="KEGG" id="atl:Athai_55980"/>
<dbReference type="EC" id="2.7.7.60" evidence="7"/>
<evidence type="ECO:0000256" key="4">
    <source>
        <dbReference type="ARBA" id="ARBA00022679"/>
    </source>
</evidence>
<evidence type="ECO:0000313" key="9">
    <source>
        <dbReference type="Proteomes" id="UP000611640"/>
    </source>
</evidence>
<dbReference type="GO" id="GO:0019288">
    <property type="term" value="P:isopentenyl diphosphate biosynthetic process, methylerythritol 4-phosphate pathway"/>
    <property type="evidence" value="ECO:0007669"/>
    <property type="project" value="UniProtKB-UniRule"/>
</dbReference>
<sequence length="241" mass="24408">MNEDRDVTASTARRGDVAVLVPAAGRGERLGPGLPKALRELAGSPLLVHAVRRLAQARCVGHVVVAVPAGAVESVSALLTPVLAGSGVGLDLVVGGAERQQSVAAALAAVPGGYPIILVHDAARAFAPPELVDRVAAAVRAGSDAVIPVLPVVDTIKRVDRDGAVTGTVDRTVLRAVQTPQGFRRPVLAAAHAADADGGATDDAGLVERMGGRVTTVPGAEAALKITRPFDLEVAALLIDL</sequence>
<feature type="site" description="Transition state stabilizer" evidence="7">
    <location>
        <position position="29"/>
    </location>
</feature>
<dbReference type="InterPro" id="IPR029044">
    <property type="entry name" value="Nucleotide-diphossugar_trans"/>
</dbReference>
<evidence type="ECO:0000256" key="2">
    <source>
        <dbReference type="ARBA" id="ARBA00004787"/>
    </source>
</evidence>
<evidence type="ECO:0000256" key="3">
    <source>
        <dbReference type="ARBA" id="ARBA00009789"/>
    </source>
</evidence>
<evidence type="ECO:0000256" key="1">
    <source>
        <dbReference type="ARBA" id="ARBA00001282"/>
    </source>
</evidence>
<dbReference type="Gene3D" id="3.90.550.10">
    <property type="entry name" value="Spore Coat Polysaccharide Biosynthesis Protein SpsA, Chain A"/>
    <property type="match status" value="1"/>
</dbReference>
<comment type="function">
    <text evidence="7">Catalyzes the formation of 4-diphosphocytidyl-2-C-methyl-D-erythritol from CTP and 2-C-methyl-D-erythritol 4-phosphate (MEP).</text>
</comment>
<dbReference type="Proteomes" id="UP000611640">
    <property type="component" value="Chromosome"/>
</dbReference>